<dbReference type="GO" id="GO:0017111">
    <property type="term" value="F:ribonucleoside triphosphate phosphatase activity"/>
    <property type="evidence" value="ECO:0007669"/>
    <property type="project" value="InterPro"/>
</dbReference>
<evidence type="ECO:0000256" key="8">
    <source>
        <dbReference type="ARBA" id="ARBA00051875"/>
    </source>
</evidence>
<feature type="binding site" evidence="10">
    <location>
        <position position="68"/>
    </location>
    <ligand>
        <name>Mg(2+)</name>
        <dbReference type="ChEBI" id="CHEBI:18420"/>
    </ligand>
</feature>
<evidence type="ECO:0000256" key="3">
    <source>
        <dbReference type="ARBA" id="ARBA00022723"/>
    </source>
</evidence>
<protein>
    <recommendedName>
        <fullName evidence="10">dITP/XTP pyrophosphatase</fullName>
        <ecNumber evidence="10">3.6.1.66</ecNumber>
    </recommendedName>
    <alternativeName>
        <fullName evidence="10">Non-canonical purine NTP pyrophosphatase</fullName>
    </alternativeName>
    <alternativeName>
        <fullName evidence="10">Non-standard purine NTP pyrophosphatase</fullName>
    </alternativeName>
    <alternativeName>
        <fullName evidence="10">Nucleoside-triphosphate diphosphatase</fullName>
    </alternativeName>
    <alternativeName>
        <fullName evidence="10">Nucleoside-triphosphate pyrophosphatase</fullName>
        <shortName evidence="10">NTPase</shortName>
    </alternativeName>
</protein>
<gene>
    <name evidence="12" type="ORF">OM074_12430</name>
</gene>
<dbReference type="HAMAP" id="MF_01405">
    <property type="entry name" value="Non_canon_purine_NTPase"/>
    <property type="match status" value="1"/>
</dbReference>
<dbReference type="GO" id="GO:0000166">
    <property type="term" value="F:nucleotide binding"/>
    <property type="evidence" value="ECO:0007669"/>
    <property type="project" value="UniProtKB-KW"/>
</dbReference>
<dbReference type="GO" id="GO:0009146">
    <property type="term" value="P:purine nucleoside triphosphate catabolic process"/>
    <property type="evidence" value="ECO:0007669"/>
    <property type="project" value="UniProtKB-UniRule"/>
</dbReference>
<feature type="binding site" evidence="10">
    <location>
        <begin position="7"/>
        <end position="12"/>
    </location>
    <ligand>
        <name>substrate</name>
    </ligand>
</feature>
<evidence type="ECO:0000256" key="11">
    <source>
        <dbReference type="RuleBase" id="RU003781"/>
    </source>
</evidence>
<evidence type="ECO:0000256" key="2">
    <source>
        <dbReference type="ARBA" id="ARBA00011738"/>
    </source>
</evidence>
<comment type="subunit">
    <text evidence="2 10">Homodimer.</text>
</comment>
<dbReference type="Pfam" id="PF01725">
    <property type="entry name" value="Ham1p_like"/>
    <property type="match status" value="1"/>
</dbReference>
<dbReference type="RefSeq" id="WP_301199870.1">
    <property type="nucleotide sequence ID" value="NZ_JAPDPI010000024.1"/>
</dbReference>
<dbReference type="InterPro" id="IPR002637">
    <property type="entry name" value="RdgB/HAM1"/>
</dbReference>
<dbReference type="InterPro" id="IPR020922">
    <property type="entry name" value="dITP/XTP_pyrophosphatase"/>
</dbReference>
<feature type="binding site" evidence="10">
    <location>
        <position position="69"/>
    </location>
    <ligand>
        <name>substrate</name>
    </ligand>
</feature>
<dbReference type="PANTHER" id="PTHR11067">
    <property type="entry name" value="INOSINE TRIPHOSPHATE PYROPHOSPHATASE/HAM1 PROTEIN"/>
    <property type="match status" value="1"/>
</dbReference>
<comment type="cofactor">
    <cofactor evidence="10">
        <name>Mg(2+)</name>
        <dbReference type="ChEBI" id="CHEBI:18420"/>
    </cofactor>
    <text evidence="10">Binds 1 Mg(2+) ion per subunit.</text>
</comment>
<keyword evidence="3 10" id="KW-0479">Metal-binding</keyword>
<evidence type="ECO:0000313" key="12">
    <source>
        <dbReference type="EMBL" id="MCW3806433.1"/>
    </source>
</evidence>
<dbReference type="NCBIfam" id="NF011398">
    <property type="entry name" value="PRK14823.1"/>
    <property type="match status" value="1"/>
</dbReference>
<reference evidence="12" key="1">
    <citation type="submission" date="2022-10" db="EMBL/GenBank/DDBJ databases">
        <authorList>
            <person name="Yu W.X."/>
        </authorList>
    </citation>
    <scope>NUCLEOTIDE SEQUENCE</scope>
    <source>
        <strain evidence="12">D04</strain>
    </source>
</reference>
<keyword evidence="7 10" id="KW-0546">Nucleotide metabolism</keyword>
<dbReference type="AlphaFoldDB" id="A0AAE3MEG7"/>
<evidence type="ECO:0000256" key="10">
    <source>
        <dbReference type="HAMAP-Rule" id="MF_01405"/>
    </source>
</evidence>
<evidence type="ECO:0000256" key="4">
    <source>
        <dbReference type="ARBA" id="ARBA00022741"/>
    </source>
</evidence>
<comment type="catalytic activity">
    <reaction evidence="8 10">
        <text>dITP + H2O = dIMP + diphosphate + H(+)</text>
        <dbReference type="Rhea" id="RHEA:28342"/>
        <dbReference type="ChEBI" id="CHEBI:15377"/>
        <dbReference type="ChEBI" id="CHEBI:15378"/>
        <dbReference type="ChEBI" id="CHEBI:33019"/>
        <dbReference type="ChEBI" id="CHEBI:61194"/>
        <dbReference type="ChEBI" id="CHEBI:61382"/>
        <dbReference type="EC" id="3.6.1.66"/>
    </reaction>
</comment>
<dbReference type="Proteomes" id="UP001207408">
    <property type="component" value="Unassembled WGS sequence"/>
</dbReference>
<keyword evidence="5 10" id="KW-0378">Hydrolase</keyword>
<dbReference type="FunFam" id="3.90.950.10:FF:000001">
    <property type="entry name" value="dITP/XTP pyrophosphatase"/>
    <property type="match status" value="1"/>
</dbReference>
<dbReference type="Gene3D" id="3.90.950.10">
    <property type="match status" value="1"/>
</dbReference>
<accession>A0AAE3MEG7</accession>
<feature type="active site" description="Proton acceptor" evidence="10">
    <location>
        <position position="68"/>
    </location>
</feature>
<evidence type="ECO:0000256" key="7">
    <source>
        <dbReference type="ARBA" id="ARBA00023080"/>
    </source>
</evidence>
<sequence length="195" mass="22290">MELLFATNNTHKFKELKNMLNKNITLKCLADINCTEEIPETGNTLESNASQKSFYIHNKYKINCFSDDTGLEIEALNDAPGVYSARYAGEEKDAEQNMLKVLDMMKKETNRKARFRTVISLILNDHEYQFEGIVEGKIEKEKSGNEGFGYDPIFTPDGYSQTFAEMNLEEKNKISHRGQAVKKLVDFLNKSIVNI</sequence>
<comment type="catalytic activity">
    <reaction evidence="9 10">
        <text>XTP + H2O = XMP + diphosphate + H(+)</text>
        <dbReference type="Rhea" id="RHEA:28610"/>
        <dbReference type="ChEBI" id="CHEBI:15377"/>
        <dbReference type="ChEBI" id="CHEBI:15378"/>
        <dbReference type="ChEBI" id="CHEBI:33019"/>
        <dbReference type="ChEBI" id="CHEBI:57464"/>
        <dbReference type="ChEBI" id="CHEBI:61314"/>
        <dbReference type="EC" id="3.6.1.66"/>
    </reaction>
</comment>
<comment type="caution">
    <text evidence="12">The sequence shown here is derived from an EMBL/GenBank/DDBJ whole genome shotgun (WGS) entry which is preliminary data.</text>
</comment>
<feature type="binding site" evidence="10">
    <location>
        <begin position="176"/>
        <end position="177"/>
    </location>
    <ligand>
        <name>substrate</name>
    </ligand>
</feature>
<evidence type="ECO:0000256" key="9">
    <source>
        <dbReference type="ARBA" id="ARBA00052017"/>
    </source>
</evidence>
<feature type="binding site" evidence="10">
    <location>
        <position position="171"/>
    </location>
    <ligand>
        <name>substrate</name>
    </ligand>
</feature>
<dbReference type="GO" id="GO:0046872">
    <property type="term" value="F:metal ion binding"/>
    <property type="evidence" value="ECO:0007669"/>
    <property type="project" value="UniProtKB-KW"/>
</dbReference>
<dbReference type="EMBL" id="JAPDPI010000024">
    <property type="protein sequence ID" value="MCW3806433.1"/>
    <property type="molecule type" value="Genomic_DNA"/>
</dbReference>
<name>A0AAE3MEG7_9BACT</name>
<evidence type="ECO:0000313" key="13">
    <source>
        <dbReference type="Proteomes" id="UP001207408"/>
    </source>
</evidence>
<comment type="catalytic activity">
    <reaction evidence="10">
        <text>ITP + H2O = IMP + diphosphate + H(+)</text>
        <dbReference type="Rhea" id="RHEA:29399"/>
        <dbReference type="ChEBI" id="CHEBI:15377"/>
        <dbReference type="ChEBI" id="CHEBI:15378"/>
        <dbReference type="ChEBI" id="CHEBI:33019"/>
        <dbReference type="ChEBI" id="CHEBI:58053"/>
        <dbReference type="ChEBI" id="CHEBI:61402"/>
        <dbReference type="EC" id="3.6.1.66"/>
    </reaction>
</comment>
<organism evidence="12 13">
    <name type="scientific">Plebeiibacterium marinum</name>
    <dbReference type="NCBI Taxonomy" id="2992111"/>
    <lineage>
        <taxon>Bacteria</taxon>
        <taxon>Pseudomonadati</taxon>
        <taxon>Bacteroidota</taxon>
        <taxon>Bacteroidia</taxon>
        <taxon>Marinilabiliales</taxon>
        <taxon>Marinilabiliaceae</taxon>
        <taxon>Plebeiibacterium</taxon>
    </lineage>
</organism>
<keyword evidence="4 10" id="KW-0547">Nucleotide-binding</keyword>
<dbReference type="SUPFAM" id="SSF52972">
    <property type="entry name" value="ITPase-like"/>
    <property type="match status" value="1"/>
</dbReference>
<dbReference type="GO" id="GO:0035870">
    <property type="term" value="F:dITP diphosphatase activity"/>
    <property type="evidence" value="ECO:0007669"/>
    <property type="project" value="UniProtKB-UniRule"/>
</dbReference>
<dbReference type="GO" id="GO:0009117">
    <property type="term" value="P:nucleotide metabolic process"/>
    <property type="evidence" value="ECO:0007669"/>
    <property type="project" value="UniProtKB-KW"/>
</dbReference>
<dbReference type="GO" id="GO:0036222">
    <property type="term" value="F:XTP diphosphatase activity"/>
    <property type="evidence" value="ECO:0007669"/>
    <property type="project" value="UniProtKB-UniRule"/>
</dbReference>
<keyword evidence="13" id="KW-1185">Reference proteome</keyword>
<comment type="caution">
    <text evidence="10">Lacks conserved residue(s) required for the propagation of feature annotation.</text>
</comment>
<feature type="binding site" evidence="10">
    <location>
        <begin position="148"/>
        <end position="151"/>
    </location>
    <ligand>
        <name>substrate</name>
    </ligand>
</feature>
<keyword evidence="6 10" id="KW-0460">Magnesium</keyword>
<evidence type="ECO:0000256" key="6">
    <source>
        <dbReference type="ARBA" id="ARBA00022842"/>
    </source>
</evidence>
<evidence type="ECO:0000256" key="1">
    <source>
        <dbReference type="ARBA" id="ARBA00008023"/>
    </source>
</evidence>
<dbReference type="PANTHER" id="PTHR11067:SF9">
    <property type="entry name" value="INOSINE TRIPHOSPHATE PYROPHOSPHATASE"/>
    <property type="match status" value="1"/>
</dbReference>
<dbReference type="InterPro" id="IPR029001">
    <property type="entry name" value="ITPase-like_fam"/>
</dbReference>
<dbReference type="GO" id="GO:0005829">
    <property type="term" value="C:cytosol"/>
    <property type="evidence" value="ECO:0007669"/>
    <property type="project" value="TreeGrafter"/>
</dbReference>
<dbReference type="GO" id="GO:0036220">
    <property type="term" value="F:ITP diphosphatase activity"/>
    <property type="evidence" value="ECO:0007669"/>
    <property type="project" value="UniProtKB-UniRule"/>
</dbReference>
<dbReference type="CDD" id="cd00515">
    <property type="entry name" value="HAM1"/>
    <property type="match status" value="1"/>
</dbReference>
<dbReference type="EC" id="3.6.1.66" evidence="10"/>
<proteinExistence type="inferred from homology"/>
<comment type="function">
    <text evidence="10">Pyrophosphatase that catalyzes the hydrolysis of nucleoside triphosphates to their monophosphate derivatives, with a high preference for the non-canonical purine nucleotides XTP (xanthosine triphosphate), dITP (deoxyinosine triphosphate) and ITP. Seems to function as a house-cleaning enzyme that removes non-canonical purine nucleotides from the nucleotide pool, thus preventing their incorporation into DNA/RNA and avoiding chromosomal lesions.</text>
</comment>
<comment type="similarity">
    <text evidence="1 10 11">Belongs to the HAM1 NTPase family.</text>
</comment>
<evidence type="ECO:0000256" key="5">
    <source>
        <dbReference type="ARBA" id="ARBA00022801"/>
    </source>
</evidence>
<dbReference type="NCBIfam" id="TIGR00042">
    <property type="entry name" value="RdgB/HAM1 family non-canonical purine NTP pyrophosphatase"/>
    <property type="match status" value="1"/>
</dbReference>